<feature type="signal peptide" evidence="2">
    <location>
        <begin position="1"/>
        <end position="18"/>
    </location>
</feature>
<keyword evidence="1" id="KW-0472">Membrane</keyword>
<keyword evidence="2" id="KW-0732">Signal</keyword>
<feature type="transmembrane region" description="Helical" evidence="1">
    <location>
        <begin position="55"/>
        <end position="73"/>
    </location>
</feature>
<dbReference type="Proteomes" id="UP000567179">
    <property type="component" value="Unassembled WGS sequence"/>
</dbReference>
<comment type="caution">
    <text evidence="3">The sequence shown here is derived from an EMBL/GenBank/DDBJ whole genome shotgun (WGS) entry which is preliminary data.</text>
</comment>
<sequence>MSVSIFYLLNLIIRLTAAKQVESLLLACISIMIQMFFCWRIWIFSAASFGIKSRICCTVVPAILALFSFGTYIDLAINGFNHRILTGNTPDFVQAFKLATCSQIAYDVLVTSMMTWNLQRARVGIRSLNAREYLREKFDNNPPSIVYPEFVASPNHALSEETTTGLYELSTTDHTKVELPTVA</sequence>
<feature type="chain" id="PRO_5034393444" evidence="2">
    <location>
        <begin position="19"/>
        <end position="183"/>
    </location>
</feature>
<protein>
    <submittedName>
        <fullName evidence="3">Uncharacterized protein</fullName>
    </submittedName>
</protein>
<gene>
    <name evidence="3" type="ORF">D9619_008826</name>
</gene>
<dbReference type="EMBL" id="JAACJJ010000029">
    <property type="protein sequence ID" value="KAF5319731.1"/>
    <property type="molecule type" value="Genomic_DNA"/>
</dbReference>
<evidence type="ECO:0000256" key="1">
    <source>
        <dbReference type="SAM" id="Phobius"/>
    </source>
</evidence>
<evidence type="ECO:0000256" key="2">
    <source>
        <dbReference type="SAM" id="SignalP"/>
    </source>
</evidence>
<keyword evidence="4" id="KW-1185">Reference proteome</keyword>
<evidence type="ECO:0000313" key="4">
    <source>
        <dbReference type="Proteomes" id="UP000567179"/>
    </source>
</evidence>
<accession>A0A8H5BAL1</accession>
<reference evidence="3 4" key="1">
    <citation type="journal article" date="2020" name="ISME J.">
        <title>Uncovering the hidden diversity of litter-decomposition mechanisms in mushroom-forming fungi.</title>
        <authorList>
            <person name="Floudas D."/>
            <person name="Bentzer J."/>
            <person name="Ahren D."/>
            <person name="Johansson T."/>
            <person name="Persson P."/>
            <person name="Tunlid A."/>
        </authorList>
    </citation>
    <scope>NUCLEOTIDE SEQUENCE [LARGE SCALE GENOMIC DNA]</scope>
    <source>
        <strain evidence="3 4">CBS 101986</strain>
    </source>
</reference>
<dbReference type="OrthoDB" id="2535105at2759"/>
<organism evidence="3 4">
    <name type="scientific">Psilocybe cf. subviscida</name>
    <dbReference type="NCBI Taxonomy" id="2480587"/>
    <lineage>
        <taxon>Eukaryota</taxon>
        <taxon>Fungi</taxon>
        <taxon>Dikarya</taxon>
        <taxon>Basidiomycota</taxon>
        <taxon>Agaricomycotina</taxon>
        <taxon>Agaricomycetes</taxon>
        <taxon>Agaricomycetidae</taxon>
        <taxon>Agaricales</taxon>
        <taxon>Agaricineae</taxon>
        <taxon>Strophariaceae</taxon>
        <taxon>Psilocybe</taxon>
    </lineage>
</organism>
<proteinExistence type="predicted"/>
<keyword evidence="1" id="KW-1133">Transmembrane helix</keyword>
<evidence type="ECO:0000313" key="3">
    <source>
        <dbReference type="EMBL" id="KAF5319731.1"/>
    </source>
</evidence>
<name>A0A8H5BAL1_9AGAR</name>
<keyword evidence="1" id="KW-0812">Transmembrane</keyword>
<dbReference type="AlphaFoldDB" id="A0A8H5BAL1"/>
<feature type="transmembrane region" description="Helical" evidence="1">
    <location>
        <begin position="24"/>
        <end position="43"/>
    </location>
</feature>